<evidence type="ECO:0000313" key="1">
    <source>
        <dbReference type="EMBL" id="KAJ3541927.1"/>
    </source>
</evidence>
<comment type="caution">
    <text evidence="1">The sequence shown here is derived from an EMBL/GenBank/DDBJ whole genome shotgun (WGS) entry which is preliminary data.</text>
</comment>
<proteinExistence type="predicted"/>
<reference evidence="1" key="1">
    <citation type="submission" date="2022-08" db="EMBL/GenBank/DDBJ databases">
        <title>Genome Sequence of Fusarium decemcellulare.</title>
        <authorList>
            <person name="Buettner E."/>
        </authorList>
    </citation>
    <scope>NUCLEOTIDE SEQUENCE</scope>
    <source>
        <strain evidence="1">Babe19</strain>
    </source>
</reference>
<evidence type="ECO:0000313" key="2">
    <source>
        <dbReference type="Proteomes" id="UP001148629"/>
    </source>
</evidence>
<dbReference type="Proteomes" id="UP001148629">
    <property type="component" value="Unassembled WGS sequence"/>
</dbReference>
<sequence length="1266" mass="142634">MSLLRPTTSPGVTSGRQLVARSDQSAAVTNLEGTIASFQAILTDDDRQKMQRLKSTAHDAQSIVMFTAELDRIDANRRGKSVASRLASFLQTIEQFSPIIDTYVQSNPQLAALIWGSVKLTFKILANFTSYFVSFVEQLHGFGTLCSRFAEYQVIFTDSPRLKNSICEFHSAVITCCEQIVLGVRRPLKAKAWSMLTESFQSQIGGYVDGIKSKAEIVREDIQLAKVQADQVEQQLQAEDRQEAARSRKTLSSWFSKSTSEMEAIREREEKAAAEQKRYRLLKDLSSFNYTTAFNNIRIRRHRHTAEWMFDTDEFQSWFESDKTEVLHITGKIGSGKSVATSSVVEYLCRKRTYRQFVSYFFSQFDNPQSLTWDTIVRSVVQQLLSAAPVDSLDASFASDLAACLESAKKEFFSREALESLYTIASAAFSEWFIVLDGVDECEPYEQIFLFNFFSRLLRNLPKSRTVKLLIAGRVTTVKHVDQSFGVTPRLITGSTNTSDDIITYAEDVIKAKQETEELVVRNPELIEEVLRTIAAKEEGMFLWAFLTIEDICSKNTDADIRRTLQDIPTGLPATFERALGRIVQRRSQEIAKDIFSWAAAVREPLTLSQLQEALSVKVGQRTLNPDDLVSGIHRVPIWCENLVCVEETDSTVHFSHHSISMFLLFPDAGEYRDFHLNKDKCDLKVGEICVTYLNLEGFRTALIETHQNEATVALNIDMGELAKQTVQAAVKGKVGSRVAHLASRAVRSTARHSNTEAKHTMMSVEAPMSNTPPPPSGMRFPFFEYAAEYWFQHRICLNDRTEDNTWNLLGRILTSPHHAIKLPWMNRPERRSLLRSLRSNLPSWAQYLADRREGGLLYLAKDEKPLRNLIFAVIYASQNGNWGLACRAFMMVVEESRVTELTRPVIQFMAAKGHHDSCPNSCLLMAQQHLDHKTLVSAVTQCISNGLTHWPASKVAASPCECSGVEHGIQADVCKFIESGYNAEADPCFRAFATIATGLIRGVTLSILCQKLELAPSALFHARTSTHKSIIDLAVERNMSDNVAFIKSFFEYFRTTVPNPSQWNTQSLATSGLCLVLRHGVSPTAKVLLKQCLDDGGADLQSEESILSVLSDTINFFWPLEMSKKIVAAFFGEAAKPSLKSCRKILFEKCVVSNNWNFASALADLEPNLAADFESGQWFHFLTEALRCEECRERSQAEIKGVELLKLSDHIYEMCSWHTKEARIVERNPHMALNAFAGTLRWDIAEPRRYEAELIESIASGQLQF</sequence>
<accession>A0ACC1SL43</accession>
<keyword evidence="2" id="KW-1185">Reference proteome</keyword>
<protein>
    <submittedName>
        <fullName evidence="1">Uncharacterized protein</fullName>
    </submittedName>
</protein>
<organism evidence="1 2">
    <name type="scientific">Fusarium decemcellulare</name>
    <dbReference type="NCBI Taxonomy" id="57161"/>
    <lineage>
        <taxon>Eukaryota</taxon>
        <taxon>Fungi</taxon>
        <taxon>Dikarya</taxon>
        <taxon>Ascomycota</taxon>
        <taxon>Pezizomycotina</taxon>
        <taxon>Sordariomycetes</taxon>
        <taxon>Hypocreomycetidae</taxon>
        <taxon>Hypocreales</taxon>
        <taxon>Nectriaceae</taxon>
        <taxon>Fusarium</taxon>
        <taxon>Fusarium decemcellulare species complex</taxon>
    </lineage>
</organism>
<gene>
    <name evidence="1" type="ORF">NM208_g4370</name>
</gene>
<dbReference type="EMBL" id="JANRMS010000324">
    <property type="protein sequence ID" value="KAJ3541927.1"/>
    <property type="molecule type" value="Genomic_DNA"/>
</dbReference>
<name>A0ACC1SL43_9HYPO</name>